<proteinExistence type="predicted"/>
<organism evidence="2 3">
    <name type="scientific">Chlamydomonas schloesseri</name>
    <dbReference type="NCBI Taxonomy" id="2026947"/>
    <lineage>
        <taxon>Eukaryota</taxon>
        <taxon>Viridiplantae</taxon>
        <taxon>Chlorophyta</taxon>
        <taxon>core chlorophytes</taxon>
        <taxon>Chlorophyceae</taxon>
        <taxon>CS clade</taxon>
        <taxon>Chlamydomonadales</taxon>
        <taxon>Chlamydomonadaceae</taxon>
        <taxon>Chlamydomonas</taxon>
    </lineage>
</organism>
<evidence type="ECO:0008006" key="4">
    <source>
        <dbReference type="Google" id="ProtNLM"/>
    </source>
</evidence>
<dbReference type="OrthoDB" id="1708823at2759"/>
<dbReference type="GO" id="GO:0008641">
    <property type="term" value="F:ubiquitin-like modifier activating enzyme activity"/>
    <property type="evidence" value="ECO:0007669"/>
    <property type="project" value="InterPro"/>
</dbReference>
<evidence type="ECO:0000313" key="2">
    <source>
        <dbReference type="EMBL" id="KAG2426140.1"/>
    </source>
</evidence>
<reference evidence="2" key="1">
    <citation type="journal article" date="2020" name="bioRxiv">
        <title>Comparative genomics of Chlamydomonas.</title>
        <authorList>
            <person name="Craig R.J."/>
            <person name="Hasan A.R."/>
            <person name="Ness R.W."/>
            <person name="Keightley P.D."/>
        </authorList>
    </citation>
    <scope>NUCLEOTIDE SEQUENCE</scope>
    <source>
        <strain evidence="2">CCAP 11/173</strain>
    </source>
</reference>
<evidence type="ECO:0000313" key="3">
    <source>
        <dbReference type="Proteomes" id="UP000613740"/>
    </source>
</evidence>
<name>A0A835ST27_9CHLO</name>
<dbReference type="Proteomes" id="UP000613740">
    <property type="component" value="Unassembled WGS sequence"/>
</dbReference>
<dbReference type="AlphaFoldDB" id="A0A835ST27"/>
<dbReference type="Gene3D" id="3.40.50.720">
    <property type="entry name" value="NAD(P)-binding Rossmann-like Domain"/>
    <property type="match status" value="1"/>
</dbReference>
<dbReference type="SUPFAM" id="SSF69572">
    <property type="entry name" value="Activating enzymes of the ubiquitin-like proteins"/>
    <property type="match status" value="1"/>
</dbReference>
<comment type="caution">
    <text evidence="2">The sequence shown here is derived from an EMBL/GenBank/DDBJ whole genome shotgun (WGS) entry which is preliminary data.</text>
</comment>
<sequence>MNPLMAVAVEPGPPHAAALLPAHHHNQQQQQQGQGQHGHAHHQGPGESGAEALRALLGRYDLVVAVGGGPAGAGLPLEQVAALDGAARRLGVGLFAGAGRGPSAWVFVDLGGEGEGGAGYSYTLKGETERRSLTYASFGAALGAGLGGIDKRTHPLYLVLRACWQFEQELGRPPAGAADVPAVRAAFDAIAAAAPAGAAAVTALLPVDLLESFVIDGAAPSAAAADGAAAAAASAAAGGLSAAAEESPAEEQEEPQGELAPVCAVVGGVVANNVLRALSAVNAPLRNFFFYSYLVRDGLGVEECFV</sequence>
<accession>A0A835ST27</accession>
<feature type="region of interest" description="Disordered" evidence="1">
    <location>
        <begin position="14"/>
        <end position="48"/>
    </location>
</feature>
<dbReference type="InterPro" id="IPR035985">
    <property type="entry name" value="Ubiquitin-activating_enz"/>
</dbReference>
<keyword evidence="3" id="KW-1185">Reference proteome</keyword>
<dbReference type="EMBL" id="JAEHOD010000108">
    <property type="protein sequence ID" value="KAG2426140.1"/>
    <property type="molecule type" value="Genomic_DNA"/>
</dbReference>
<gene>
    <name evidence="2" type="ORF">HYH02_014855</name>
</gene>
<evidence type="ECO:0000256" key="1">
    <source>
        <dbReference type="SAM" id="MobiDB-lite"/>
    </source>
</evidence>
<feature type="compositionally biased region" description="Low complexity" evidence="1">
    <location>
        <begin position="15"/>
        <end position="34"/>
    </location>
</feature>
<protein>
    <recommendedName>
        <fullName evidence="4">THIF-type NAD/FAD binding fold domain-containing protein</fullName>
    </recommendedName>
</protein>